<dbReference type="PANTHER" id="PTHR46124">
    <property type="entry name" value="D-AMINOACYL-TRNA DEACYLASE"/>
    <property type="match status" value="1"/>
</dbReference>
<dbReference type="SUPFAM" id="SSF51556">
    <property type="entry name" value="Metallo-dependent hydrolases"/>
    <property type="match status" value="1"/>
</dbReference>
<evidence type="ECO:0000313" key="5">
    <source>
        <dbReference type="Proteomes" id="UP001597492"/>
    </source>
</evidence>
<dbReference type="Gene3D" id="3.20.20.140">
    <property type="entry name" value="Metal-dependent hydrolases"/>
    <property type="match status" value="1"/>
</dbReference>
<evidence type="ECO:0000256" key="2">
    <source>
        <dbReference type="ARBA" id="ARBA00022801"/>
    </source>
</evidence>
<dbReference type="PROSITE" id="PS01090">
    <property type="entry name" value="TATD_2"/>
    <property type="match status" value="1"/>
</dbReference>
<name>A0ABW5UYA6_9MICO</name>
<gene>
    <name evidence="4" type="ORF">ACFSW7_07520</name>
</gene>
<dbReference type="CDD" id="cd01310">
    <property type="entry name" value="TatD_DNAse"/>
    <property type="match status" value="1"/>
</dbReference>
<dbReference type="Pfam" id="PF01026">
    <property type="entry name" value="TatD_DNase"/>
    <property type="match status" value="1"/>
</dbReference>
<keyword evidence="1" id="KW-0479">Metal-binding</keyword>
<reference evidence="5" key="1">
    <citation type="journal article" date="2019" name="Int. J. Syst. Evol. Microbiol.">
        <title>The Global Catalogue of Microorganisms (GCM) 10K type strain sequencing project: providing services to taxonomists for standard genome sequencing and annotation.</title>
        <authorList>
            <consortium name="The Broad Institute Genomics Platform"/>
            <consortium name="The Broad Institute Genome Sequencing Center for Infectious Disease"/>
            <person name="Wu L."/>
            <person name="Ma J."/>
        </authorList>
    </citation>
    <scope>NUCLEOTIDE SEQUENCE [LARGE SCALE GENOMIC DNA]</scope>
    <source>
        <strain evidence="5">TISTR 1514</strain>
    </source>
</reference>
<proteinExistence type="predicted"/>
<dbReference type="PIRSF" id="PIRSF005902">
    <property type="entry name" value="DNase_TatD"/>
    <property type="match status" value="1"/>
</dbReference>
<feature type="compositionally biased region" description="Polar residues" evidence="3">
    <location>
        <begin position="1"/>
        <end position="10"/>
    </location>
</feature>
<organism evidence="4 5">
    <name type="scientific">Gulosibacter faecalis</name>
    <dbReference type="NCBI Taxonomy" id="272240"/>
    <lineage>
        <taxon>Bacteria</taxon>
        <taxon>Bacillati</taxon>
        <taxon>Actinomycetota</taxon>
        <taxon>Actinomycetes</taxon>
        <taxon>Micrococcales</taxon>
        <taxon>Microbacteriaceae</taxon>
        <taxon>Gulosibacter</taxon>
    </lineage>
</organism>
<protein>
    <submittedName>
        <fullName evidence="4">TatD family hydrolase</fullName>
        <ecNumber evidence="4">3.1.-.-</ecNumber>
    </submittedName>
</protein>
<evidence type="ECO:0000313" key="4">
    <source>
        <dbReference type="EMBL" id="MFD2758225.1"/>
    </source>
</evidence>
<dbReference type="EMBL" id="JBHUNE010000006">
    <property type="protein sequence ID" value="MFD2758225.1"/>
    <property type="molecule type" value="Genomic_DNA"/>
</dbReference>
<feature type="compositionally biased region" description="Basic and acidic residues" evidence="3">
    <location>
        <begin position="15"/>
        <end position="30"/>
    </location>
</feature>
<dbReference type="RefSeq" id="WP_019619666.1">
    <property type="nucleotide sequence ID" value="NZ_JBHUNE010000006.1"/>
</dbReference>
<dbReference type="PANTHER" id="PTHR46124:SF2">
    <property type="entry name" value="D-AMINOACYL-TRNA DEACYLASE"/>
    <property type="match status" value="1"/>
</dbReference>
<dbReference type="InterPro" id="IPR001130">
    <property type="entry name" value="TatD-like"/>
</dbReference>
<feature type="region of interest" description="Disordered" evidence="3">
    <location>
        <begin position="1"/>
        <end position="30"/>
    </location>
</feature>
<dbReference type="EC" id="3.1.-.-" evidence="4"/>
<comment type="caution">
    <text evidence="4">The sequence shown here is derived from an EMBL/GenBank/DDBJ whole genome shotgun (WGS) entry which is preliminary data.</text>
</comment>
<keyword evidence="2 4" id="KW-0378">Hydrolase</keyword>
<evidence type="ECO:0000256" key="1">
    <source>
        <dbReference type="ARBA" id="ARBA00022723"/>
    </source>
</evidence>
<dbReference type="InterPro" id="IPR018228">
    <property type="entry name" value="DNase_TatD-rel_CS"/>
</dbReference>
<dbReference type="InterPro" id="IPR015991">
    <property type="entry name" value="TatD/YcfH-like"/>
</dbReference>
<dbReference type="Proteomes" id="UP001597492">
    <property type="component" value="Unassembled WGS sequence"/>
</dbReference>
<evidence type="ECO:0000256" key="3">
    <source>
        <dbReference type="SAM" id="MobiDB-lite"/>
    </source>
</evidence>
<keyword evidence="5" id="KW-1185">Reference proteome</keyword>
<dbReference type="NCBIfam" id="TIGR00010">
    <property type="entry name" value="YchF/TatD family DNA exonuclease"/>
    <property type="match status" value="1"/>
</dbReference>
<accession>A0ABW5UYA6</accession>
<dbReference type="GO" id="GO:0016787">
    <property type="term" value="F:hydrolase activity"/>
    <property type="evidence" value="ECO:0007669"/>
    <property type="project" value="UniProtKB-KW"/>
</dbReference>
<sequence>MAASTSTPSQHPRKRDATAEHGQRRDLRYPEVPEPLGVACYDNHTHLEIEDGEVGLELDEHLELAARAGVAGAITVGGDVPSSRWQVAAANAHERLLAAVAIHPNEAPNYAAAGELDAGLNEIARLAADPRVAAVGETGLDYFRTEGETALRAQLESFEAHIEIAKRFRLPMQIHDRDAHDDVVATLRRVGAPEGTVFHCFSGDTELARIAADEGWFCSFAGNVTFKNAQQLRDALAVLPRELVLVETDAPFLTPVPLRGRPNAPYLIPVTLRFMADELGVDADEFAAQVSENTLGLYGPFGTDEREAWLEARRG</sequence>
<dbReference type="InterPro" id="IPR032466">
    <property type="entry name" value="Metal_Hydrolase"/>
</dbReference>